<gene>
    <name evidence="4" type="ORF">GPUH_LOCUS19389</name>
</gene>
<dbReference type="InterPro" id="IPR036412">
    <property type="entry name" value="HAD-like_sf"/>
</dbReference>
<dbReference type="InterPro" id="IPR008380">
    <property type="entry name" value="HAD-SF_hydro_IG_5-nucl"/>
</dbReference>
<keyword evidence="5" id="KW-1185">Reference proteome</keyword>
<keyword evidence="1" id="KW-0479">Metal-binding</keyword>
<evidence type="ECO:0000313" key="6">
    <source>
        <dbReference type="WBParaSite" id="GPUH_0001941301-mRNA-1"/>
    </source>
</evidence>
<name>A0A183EEJ7_9BILA</name>
<dbReference type="OrthoDB" id="10252832at2759"/>
<dbReference type="Proteomes" id="UP000271098">
    <property type="component" value="Unassembled WGS sequence"/>
</dbReference>
<protein>
    <submittedName>
        <fullName evidence="6">5'-nucleotidase domain-containing protein 3</fullName>
    </submittedName>
</protein>
<keyword evidence="3" id="KW-0460">Magnesium</keyword>
<evidence type="ECO:0000313" key="4">
    <source>
        <dbReference type="EMBL" id="VDN33741.1"/>
    </source>
</evidence>
<dbReference type="SUPFAM" id="SSF56784">
    <property type="entry name" value="HAD-like"/>
    <property type="match status" value="1"/>
</dbReference>
<evidence type="ECO:0000256" key="3">
    <source>
        <dbReference type="ARBA" id="ARBA00022842"/>
    </source>
</evidence>
<reference evidence="6" key="1">
    <citation type="submission" date="2016-06" db="UniProtKB">
        <authorList>
            <consortium name="WormBaseParasite"/>
        </authorList>
    </citation>
    <scope>IDENTIFICATION</scope>
</reference>
<reference evidence="4 5" key="2">
    <citation type="submission" date="2018-11" db="EMBL/GenBank/DDBJ databases">
        <authorList>
            <consortium name="Pathogen Informatics"/>
        </authorList>
    </citation>
    <scope>NUCLEOTIDE SEQUENCE [LARGE SCALE GENOMIC DNA]</scope>
</reference>
<dbReference type="Pfam" id="PF05761">
    <property type="entry name" value="5_nucleotid"/>
    <property type="match status" value="1"/>
</dbReference>
<dbReference type="EMBL" id="UYRT01088427">
    <property type="protein sequence ID" value="VDN33741.1"/>
    <property type="molecule type" value="Genomic_DNA"/>
</dbReference>
<evidence type="ECO:0000313" key="5">
    <source>
        <dbReference type="Proteomes" id="UP000271098"/>
    </source>
</evidence>
<accession>A0A183EEJ7</accession>
<organism evidence="6">
    <name type="scientific">Gongylonema pulchrum</name>
    <dbReference type="NCBI Taxonomy" id="637853"/>
    <lineage>
        <taxon>Eukaryota</taxon>
        <taxon>Metazoa</taxon>
        <taxon>Ecdysozoa</taxon>
        <taxon>Nematoda</taxon>
        <taxon>Chromadorea</taxon>
        <taxon>Rhabditida</taxon>
        <taxon>Spirurina</taxon>
        <taxon>Spiruromorpha</taxon>
        <taxon>Spiruroidea</taxon>
        <taxon>Gongylonematidae</taxon>
        <taxon>Gongylonema</taxon>
    </lineage>
</organism>
<keyword evidence="2" id="KW-0378">Hydrolase</keyword>
<evidence type="ECO:0000256" key="2">
    <source>
        <dbReference type="ARBA" id="ARBA00022801"/>
    </source>
</evidence>
<dbReference type="PANTHER" id="PTHR12103">
    <property type="entry name" value="5'-NUCLEOTIDASE DOMAIN-CONTAINING"/>
    <property type="match status" value="1"/>
</dbReference>
<proteinExistence type="predicted"/>
<evidence type="ECO:0000256" key="1">
    <source>
        <dbReference type="ARBA" id="ARBA00022723"/>
    </source>
</evidence>
<dbReference type="GO" id="GO:0008253">
    <property type="term" value="F:5'-nucleotidase activity"/>
    <property type="evidence" value="ECO:0007669"/>
    <property type="project" value="TreeGrafter"/>
</dbReference>
<dbReference type="AlphaFoldDB" id="A0A183EEJ7"/>
<dbReference type="GO" id="GO:0046872">
    <property type="term" value="F:metal ion binding"/>
    <property type="evidence" value="ECO:0007669"/>
    <property type="project" value="UniProtKB-KW"/>
</dbReference>
<sequence length="242" mass="27878">MILLFAKFVYKSPEYDILLYTNIVDRLIVLGYPEQLRQFSYEHDFAIRGLWFDRTYGNLLKVDGFGNILVGVHGYDYLQPCAFLARIRIKLRISSVPNFSGLDRKGRDPTSDIRRHYPNKFLPLRHLDRVLVMNSLFDMAHTYVLATLVHYFDHHKSYVRPVCSLKQLMFLKIPIEVTTGSAMPILFCENVCFVHRPNFKTTNGCRTSDDTGVQSGDTIISYKSLAEDVANAVNYVHNDVNS</sequence>
<dbReference type="PANTHER" id="PTHR12103:SF15">
    <property type="entry name" value="CYTOSOLIC PURINE 5'-NUCLEOTIDASE"/>
    <property type="match status" value="1"/>
</dbReference>
<dbReference type="WBParaSite" id="GPUH_0001941301-mRNA-1">
    <property type="protein sequence ID" value="GPUH_0001941301-mRNA-1"/>
    <property type="gene ID" value="GPUH_0001941301"/>
</dbReference>